<evidence type="ECO:0000256" key="14">
    <source>
        <dbReference type="SAM" id="MobiDB-lite"/>
    </source>
</evidence>
<dbReference type="InterPro" id="IPR003937">
    <property type="entry name" value="K_chnl_volt-dep_KCNQ"/>
</dbReference>
<dbReference type="PANTHER" id="PTHR47735:SF7">
    <property type="entry name" value="POTASSIUM VOLTAGE-GATED CHANNEL SUBFAMILY KQT MEMBER 4"/>
    <property type="match status" value="1"/>
</dbReference>
<evidence type="ECO:0000256" key="6">
    <source>
        <dbReference type="ARBA" id="ARBA00022826"/>
    </source>
</evidence>
<dbReference type="GO" id="GO:0005249">
    <property type="term" value="F:voltage-gated potassium channel activity"/>
    <property type="evidence" value="ECO:0007669"/>
    <property type="project" value="InterPro"/>
</dbReference>
<gene>
    <name evidence="18" type="primary">Kcnq4</name>
    <name evidence="18" type="ORF">PHANIT_R10987</name>
</gene>
<evidence type="ECO:0000256" key="12">
    <source>
        <dbReference type="ARBA" id="ARBA00023303"/>
    </source>
</evidence>
<dbReference type="PANTHER" id="PTHR47735">
    <property type="entry name" value="POTASSIUM VOLTAGE-GATED CHANNEL SUBFAMILY KQT MEMBER 4"/>
    <property type="match status" value="1"/>
</dbReference>
<comment type="caution">
    <text evidence="18">The sequence shown here is derived from an EMBL/GenBank/DDBJ whole genome shotgun (WGS) entry which is preliminary data.</text>
</comment>
<comment type="subcellular location">
    <subcellularLocation>
        <location evidence="1">Cell membrane</location>
        <topology evidence="1">Multi-pass membrane protein</topology>
    </subcellularLocation>
</comment>
<evidence type="ECO:0000256" key="4">
    <source>
        <dbReference type="ARBA" id="ARBA00022538"/>
    </source>
</evidence>
<dbReference type="InterPro" id="IPR003947">
    <property type="entry name" value="K_chnl_volt-dep_KCNQ2"/>
</dbReference>
<keyword evidence="11 15" id="KW-0472">Membrane</keyword>
<dbReference type="PRINTS" id="PR00169">
    <property type="entry name" value="KCHANNEL"/>
</dbReference>
<keyword evidence="2" id="KW-0813">Transport</keyword>
<feature type="transmembrane region" description="Helical" evidence="15">
    <location>
        <begin position="194"/>
        <end position="219"/>
    </location>
</feature>
<evidence type="ECO:0000256" key="11">
    <source>
        <dbReference type="ARBA" id="ARBA00023136"/>
    </source>
</evidence>
<evidence type="ECO:0000256" key="2">
    <source>
        <dbReference type="ARBA" id="ARBA00022448"/>
    </source>
</evidence>
<dbReference type="InterPro" id="IPR005821">
    <property type="entry name" value="Ion_trans_dom"/>
</dbReference>
<dbReference type="Proteomes" id="UP000579685">
    <property type="component" value="Unassembled WGS sequence"/>
</dbReference>
<dbReference type="PRINTS" id="PR01459">
    <property type="entry name" value="KCNQCHANNEL"/>
</dbReference>
<dbReference type="Gene3D" id="1.10.287.70">
    <property type="match status" value="1"/>
</dbReference>
<dbReference type="FunFam" id="1.20.120.350:FF:000017">
    <property type="entry name" value="potassium voltage-gated channel subfamily KQT member 1"/>
    <property type="match status" value="1"/>
</dbReference>
<evidence type="ECO:0000259" key="17">
    <source>
        <dbReference type="Pfam" id="PF03520"/>
    </source>
</evidence>
<comment type="catalytic activity">
    <reaction evidence="13">
        <text>K(+)(in) = K(+)(out)</text>
        <dbReference type="Rhea" id="RHEA:29463"/>
        <dbReference type="ChEBI" id="CHEBI:29103"/>
    </reaction>
</comment>
<keyword evidence="7" id="KW-0851">Voltage-gated channel</keyword>
<reference evidence="18 19" key="1">
    <citation type="submission" date="2019-09" db="EMBL/GenBank/DDBJ databases">
        <title>Bird 10,000 Genomes (B10K) Project - Family phase.</title>
        <authorList>
            <person name="Zhang G."/>
        </authorList>
    </citation>
    <scope>NUCLEOTIDE SEQUENCE [LARGE SCALE GENOMIC DNA]</scope>
    <source>
        <strain evidence="18">B10K-DU-002-32</strain>
        <tissue evidence="18">Muscle</tissue>
    </source>
</reference>
<evidence type="ECO:0000256" key="9">
    <source>
        <dbReference type="ARBA" id="ARBA00022989"/>
    </source>
</evidence>
<dbReference type="PRINTS" id="PR01461">
    <property type="entry name" value="KCNQ2CHANNEL"/>
</dbReference>
<evidence type="ECO:0000256" key="5">
    <source>
        <dbReference type="ARBA" id="ARBA00022692"/>
    </source>
</evidence>
<keyword evidence="10" id="KW-0406">Ion transport</keyword>
<evidence type="ECO:0000256" key="8">
    <source>
        <dbReference type="ARBA" id="ARBA00022958"/>
    </source>
</evidence>
<keyword evidence="9 15" id="KW-1133">Transmembrane helix</keyword>
<feature type="transmembrane region" description="Helical" evidence="15">
    <location>
        <begin position="134"/>
        <end position="153"/>
    </location>
</feature>
<keyword evidence="5 15" id="KW-0812">Transmembrane</keyword>
<evidence type="ECO:0000256" key="13">
    <source>
        <dbReference type="ARBA" id="ARBA00034430"/>
    </source>
</evidence>
<keyword evidence="4" id="KW-0633">Potassium transport</keyword>
<keyword evidence="12" id="KW-0407">Ion channel</keyword>
<keyword evidence="6" id="KW-0631">Potassium channel</keyword>
<feature type="domain" description="Potassium channel voltage dependent KCNQ C-terminal" evidence="17">
    <location>
        <begin position="474"/>
        <end position="587"/>
    </location>
</feature>
<proteinExistence type="predicted"/>
<dbReference type="Gene3D" id="6.10.140.1910">
    <property type="match status" value="2"/>
</dbReference>
<evidence type="ECO:0000256" key="7">
    <source>
        <dbReference type="ARBA" id="ARBA00022882"/>
    </source>
</evidence>
<name>A0A7L1TM57_PHANI</name>
<evidence type="ECO:0000259" key="16">
    <source>
        <dbReference type="Pfam" id="PF00520"/>
    </source>
</evidence>
<dbReference type="AlphaFoldDB" id="A0A7L1TM57"/>
<accession>A0A7L1TM57</accession>
<feature type="non-terminal residue" evidence="18">
    <location>
        <position position="1"/>
    </location>
</feature>
<dbReference type="Pfam" id="PF03520">
    <property type="entry name" value="KCNQ_channel"/>
    <property type="match status" value="2"/>
</dbReference>
<keyword evidence="3" id="KW-1003">Cell membrane</keyword>
<feature type="transmembrane region" description="Helical" evidence="15">
    <location>
        <begin position="27"/>
        <end position="48"/>
    </location>
</feature>
<evidence type="ECO:0000256" key="15">
    <source>
        <dbReference type="SAM" id="Phobius"/>
    </source>
</evidence>
<feature type="compositionally biased region" description="Low complexity" evidence="14">
    <location>
        <begin position="351"/>
        <end position="365"/>
    </location>
</feature>
<protein>
    <submittedName>
        <fullName evidence="18">KCNQ4 protein</fullName>
    </submittedName>
</protein>
<feature type="region of interest" description="Disordered" evidence="14">
    <location>
        <begin position="345"/>
        <end position="391"/>
    </location>
</feature>
<feature type="domain" description="Ion transport" evidence="16">
    <location>
        <begin position="2"/>
        <end position="223"/>
    </location>
</feature>
<dbReference type="GO" id="GO:0008076">
    <property type="term" value="C:voltage-gated potassium channel complex"/>
    <property type="evidence" value="ECO:0007669"/>
    <property type="project" value="TreeGrafter"/>
</dbReference>
<feature type="non-terminal residue" evidence="18">
    <location>
        <position position="637"/>
    </location>
</feature>
<dbReference type="EMBL" id="VXBQ01000758">
    <property type="protein sequence ID" value="NXO61789.1"/>
    <property type="molecule type" value="Genomic_DNA"/>
</dbReference>
<feature type="domain" description="Potassium channel voltage dependent KCNQ C-terminal" evidence="17">
    <location>
        <begin position="373"/>
        <end position="448"/>
    </location>
</feature>
<dbReference type="SUPFAM" id="SSF81324">
    <property type="entry name" value="Voltage-gated potassium channels"/>
    <property type="match status" value="1"/>
</dbReference>
<organism evidence="18 19">
    <name type="scientific">Phainopepla nitens</name>
    <name type="common">Phainopepla</name>
    <dbReference type="NCBI Taxonomy" id="161653"/>
    <lineage>
        <taxon>Eukaryota</taxon>
        <taxon>Metazoa</taxon>
        <taxon>Chordata</taxon>
        <taxon>Craniata</taxon>
        <taxon>Vertebrata</taxon>
        <taxon>Euteleostomi</taxon>
        <taxon>Archelosauria</taxon>
        <taxon>Archosauria</taxon>
        <taxon>Dinosauria</taxon>
        <taxon>Saurischia</taxon>
        <taxon>Theropoda</taxon>
        <taxon>Coelurosauria</taxon>
        <taxon>Aves</taxon>
        <taxon>Neognathae</taxon>
        <taxon>Neoaves</taxon>
        <taxon>Telluraves</taxon>
        <taxon>Australaves</taxon>
        <taxon>Passeriformes</taxon>
        <taxon>Bombycillidae</taxon>
        <taxon>Phainopepla</taxon>
    </lineage>
</organism>
<keyword evidence="8" id="KW-0630">Potassium</keyword>
<feature type="region of interest" description="Disordered" evidence="14">
    <location>
        <begin position="403"/>
        <end position="429"/>
    </location>
</feature>
<dbReference type="InterPro" id="IPR013821">
    <property type="entry name" value="K_chnl_volt-dep_KCNQ_C"/>
</dbReference>
<evidence type="ECO:0000256" key="3">
    <source>
        <dbReference type="ARBA" id="ARBA00022475"/>
    </source>
</evidence>
<sequence>FLLVFSCLVLSVFSTIQEHQKLANECLFILEFVMIVVFGMEYIIRVWAAGCCCRYRGWRGRFRFARKPFCVIDFIVFIASVAVIAAGTQGNIFATSALRSMRFLQILRMVRMDRRGGTWKLLGSVVYAHSKELITAWYIGFLVLIFASFLVYLAEKDANVQFATYADSLWWGTVTLTTIGYGDKAPQTWLGRMLAAGFALLGISFFALPAGILGSGFALKVQEQHRQKHFEKRRTPAANLIQAAWRLYSTDASRAYLTATWCYYDSLLPAFRELVLMFDHLHRVRNGGFRNSEVKKWPDRAPPPYHSFTPAQKSFSLAVCAGESPIFSGKRRLLQTWRRSNKMGIKERIRLSSSQRQGSRGRQQPLGPPLHRSPSTEDVAEASSPTKVQKSWSFNDRTRFRASLRLKPRTPTEADCPPEDSGEERSSPCDLTFEDIMPAVKTLIRAVRWDCPLPCPPTPFPQAPRSCLQPCCPCRILKFLVAKRKFKETLRPYDVKDVIEQYSAGHLDMLGRIKSLQTRVDQIVGRDRALPADKKVREKGEKPALEGELVDELSMMGRVVKVERQVQSIEHKLDLLLGLYSQCLRKGSTNSFSLAAVRVPPGEPDITSDYHSPVDHEDISASAQTLNISRSASANMD</sequence>
<evidence type="ECO:0000313" key="19">
    <source>
        <dbReference type="Proteomes" id="UP000579685"/>
    </source>
</evidence>
<evidence type="ECO:0000313" key="18">
    <source>
        <dbReference type="EMBL" id="NXO61789.1"/>
    </source>
</evidence>
<evidence type="ECO:0000256" key="10">
    <source>
        <dbReference type="ARBA" id="ARBA00023065"/>
    </source>
</evidence>
<feature type="transmembrane region" description="Helical" evidence="15">
    <location>
        <begin position="69"/>
        <end position="94"/>
    </location>
</feature>
<evidence type="ECO:0000256" key="1">
    <source>
        <dbReference type="ARBA" id="ARBA00004651"/>
    </source>
</evidence>
<dbReference type="FunFam" id="1.10.287.70:FF:000016">
    <property type="entry name" value="Putative potassium voltage-gated channel subfamily KQT member 2"/>
    <property type="match status" value="1"/>
</dbReference>
<keyword evidence="19" id="KW-1185">Reference proteome</keyword>
<dbReference type="Pfam" id="PF00520">
    <property type="entry name" value="Ion_trans"/>
    <property type="match status" value="1"/>
</dbReference>